<accession>A0ABR0QFL0</accession>
<evidence type="ECO:0000313" key="3">
    <source>
        <dbReference type="EMBL" id="KAK5838090.1"/>
    </source>
</evidence>
<feature type="domain" description="Retrotransposon gag" evidence="2">
    <location>
        <begin position="138"/>
        <end position="226"/>
    </location>
</feature>
<feature type="compositionally biased region" description="Polar residues" evidence="1">
    <location>
        <begin position="15"/>
        <end position="27"/>
    </location>
</feature>
<organism evidence="3 4">
    <name type="scientific">Gossypium arboreum</name>
    <name type="common">Tree cotton</name>
    <name type="synonym">Gossypium nanking</name>
    <dbReference type="NCBI Taxonomy" id="29729"/>
    <lineage>
        <taxon>Eukaryota</taxon>
        <taxon>Viridiplantae</taxon>
        <taxon>Streptophyta</taxon>
        <taxon>Embryophyta</taxon>
        <taxon>Tracheophyta</taxon>
        <taxon>Spermatophyta</taxon>
        <taxon>Magnoliopsida</taxon>
        <taxon>eudicotyledons</taxon>
        <taxon>Gunneridae</taxon>
        <taxon>Pentapetalae</taxon>
        <taxon>rosids</taxon>
        <taxon>malvids</taxon>
        <taxon>Malvales</taxon>
        <taxon>Malvaceae</taxon>
        <taxon>Malvoideae</taxon>
        <taxon>Gossypium</taxon>
    </lineage>
</organism>
<proteinExistence type="predicted"/>
<comment type="caution">
    <text evidence="3">The sequence shown here is derived from an EMBL/GenBank/DDBJ whole genome shotgun (WGS) entry which is preliminary data.</text>
</comment>
<dbReference type="Proteomes" id="UP001358586">
    <property type="component" value="Chromosome 3"/>
</dbReference>
<protein>
    <recommendedName>
        <fullName evidence="2">Retrotransposon gag domain-containing protein</fullName>
    </recommendedName>
</protein>
<dbReference type="PANTHER" id="PTHR34482:SF36">
    <property type="entry name" value="RETROTRANSPOSON GAG DOMAIN-CONTAINING PROTEIN"/>
    <property type="match status" value="1"/>
</dbReference>
<feature type="region of interest" description="Disordered" evidence="1">
    <location>
        <begin position="1"/>
        <end position="27"/>
    </location>
</feature>
<evidence type="ECO:0000256" key="1">
    <source>
        <dbReference type="SAM" id="MobiDB-lite"/>
    </source>
</evidence>
<evidence type="ECO:0000313" key="4">
    <source>
        <dbReference type="Proteomes" id="UP001358586"/>
    </source>
</evidence>
<feature type="region of interest" description="Disordered" evidence="1">
    <location>
        <begin position="56"/>
        <end position="75"/>
    </location>
</feature>
<dbReference type="PANTHER" id="PTHR34482">
    <property type="entry name" value="DNA DAMAGE-INDUCIBLE PROTEIN 1-LIKE"/>
    <property type="match status" value="1"/>
</dbReference>
<name>A0ABR0QFL0_GOSAR</name>
<keyword evidence="4" id="KW-1185">Reference proteome</keyword>
<reference evidence="3 4" key="1">
    <citation type="submission" date="2023-03" db="EMBL/GenBank/DDBJ databases">
        <title>WGS of Gossypium arboreum.</title>
        <authorList>
            <person name="Yu D."/>
        </authorList>
    </citation>
    <scope>NUCLEOTIDE SEQUENCE [LARGE SCALE GENOMIC DNA]</scope>
    <source>
        <tissue evidence="3">Leaf</tissue>
    </source>
</reference>
<evidence type="ECO:0000259" key="2">
    <source>
        <dbReference type="Pfam" id="PF03732"/>
    </source>
</evidence>
<feature type="compositionally biased region" description="Basic and acidic residues" evidence="1">
    <location>
        <begin position="1"/>
        <end position="14"/>
    </location>
</feature>
<dbReference type="EMBL" id="JARKNE010000003">
    <property type="protein sequence ID" value="KAK5838090.1"/>
    <property type="molecule type" value="Genomic_DNA"/>
</dbReference>
<gene>
    <name evidence="3" type="ORF">PVK06_006817</name>
</gene>
<dbReference type="Pfam" id="PF03732">
    <property type="entry name" value="Retrotrans_gag"/>
    <property type="match status" value="1"/>
</dbReference>
<dbReference type="InterPro" id="IPR005162">
    <property type="entry name" value="Retrotrans_gag_dom"/>
</dbReference>
<sequence>MSDRLEQIEQEKVNSRVQTSEQGTSSKVPISLIREQELKNMIYGFMNQWYNENVRERNQTQQPPPPISTSVVPPVASPPPLTTKFGKRSPFEKLRKYGVEKFRGTTDDDPVIAEYWLQSIMKVFKQMACSPDDYLICAVSLLKEEAYNWWETIEAVVPAEKITWEFFQNEFKKKYVGRRYLDKKKRKFIDLRQGNKSVAEYEREFVYLSKYAQDIVPTEEEMCIRFEERLNDEIRR</sequence>